<gene>
    <name evidence="1" type="ORF">Vau01_081930</name>
</gene>
<dbReference type="AlphaFoldDB" id="A0A8J3ZBD3"/>
<reference evidence="1" key="1">
    <citation type="submission" date="2021-01" db="EMBL/GenBank/DDBJ databases">
        <title>Whole genome shotgun sequence of Virgisporangium aurantiacum NBRC 16421.</title>
        <authorList>
            <person name="Komaki H."/>
            <person name="Tamura T."/>
        </authorList>
    </citation>
    <scope>NUCLEOTIDE SEQUENCE</scope>
    <source>
        <strain evidence="1">NBRC 16421</strain>
    </source>
</reference>
<proteinExistence type="predicted"/>
<accession>A0A8J3ZBD3</accession>
<organism evidence="1 2">
    <name type="scientific">Virgisporangium aurantiacum</name>
    <dbReference type="NCBI Taxonomy" id="175570"/>
    <lineage>
        <taxon>Bacteria</taxon>
        <taxon>Bacillati</taxon>
        <taxon>Actinomycetota</taxon>
        <taxon>Actinomycetes</taxon>
        <taxon>Micromonosporales</taxon>
        <taxon>Micromonosporaceae</taxon>
        <taxon>Virgisporangium</taxon>
    </lineage>
</organism>
<comment type="caution">
    <text evidence="1">The sequence shown here is derived from an EMBL/GenBank/DDBJ whole genome shotgun (WGS) entry which is preliminary data.</text>
</comment>
<evidence type="ECO:0000313" key="1">
    <source>
        <dbReference type="EMBL" id="GIJ60677.1"/>
    </source>
</evidence>
<dbReference type="Proteomes" id="UP000612585">
    <property type="component" value="Unassembled WGS sequence"/>
</dbReference>
<evidence type="ECO:0000313" key="2">
    <source>
        <dbReference type="Proteomes" id="UP000612585"/>
    </source>
</evidence>
<dbReference type="RefSeq" id="WP_239152255.1">
    <property type="nucleotide sequence ID" value="NZ_BOPG01000058.1"/>
</dbReference>
<keyword evidence="2" id="KW-1185">Reference proteome</keyword>
<name>A0A8J3ZBD3_9ACTN</name>
<evidence type="ECO:0008006" key="3">
    <source>
        <dbReference type="Google" id="ProtNLM"/>
    </source>
</evidence>
<sequence length="96" mass="10492">MNRPETLADQRLYLEDGLRTLSCAGCGARVRVKKNSPQHTSIQWTTRAVRECAEFSARVALGETTALVDGCATLRDTIERAARDGRLEARAATSQA</sequence>
<protein>
    <recommendedName>
        <fullName evidence="3">Ferredoxin</fullName>
    </recommendedName>
</protein>
<dbReference type="EMBL" id="BOPG01000058">
    <property type="protein sequence ID" value="GIJ60677.1"/>
    <property type="molecule type" value="Genomic_DNA"/>
</dbReference>